<protein>
    <submittedName>
        <fullName evidence="1">Uncharacterized protein</fullName>
    </submittedName>
</protein>
<evidence type="ECO:0000313" key="1">
    <source>
        <dbReference type="EMBL" id="MBO3794194.1"/>
    </source>
</evidence>
<name>A0A8I1WD30_BACIU</name>
<accession>A0A8I1WD30</accession>
<comment type="caution">
    <text evidence="1">The sequence shown here is derived from an EMBL/GenBank/DDBJ whole genome shotgun (WGS) entry which is preliminary data.</text>
</comment>
<evidence type="ECO:0000313" key="2">
    <source>
        <dbReference type="Proteomes" id="UP000665181"/>
    </source>
</evidence>
<reference evidence="1" key="1">
    <citation type="submission" date="2021-03" db="EMBL/GenBank/DDBJ databases">
        <title>Isolation of Bacillus subtilis from fermented food sample.</title>
        <authorList>
            <person name="Lakshmanan V."/>
            <person name="Athira K."/>
            <person name="Rajagopal K."/>
        </authorList>
    </citation>
    <scope>NUCLEOTIDE SEQUENCE</scope>
    <source>
        <strain evidence="1">S1</strain>
    </source>
</reference>
<sequence length="76" mass="8536">MSSSASVATKTDIIVQKLVNFMENKDCPTKDEGNRITQELYKEIEKTPAVSSSVSMEIMNLYAAKLNQLCDRYEQG</sequence>
<gene>
    <name evidence="1" type="ORF">J5227_07710</name>
</gene>
<proteinExistence type="predicted"/>
<dbReference type="AlphaFoldDB" id="A0A8I1WD30"/>
<organism evidence="1 2">
    <name type="scientific">Bacillus subtilis</name>
    <dbReference type="NCBI Taxonomy" id="1423"/>
    <lineage>
        <taxon>Bacteria</taxon>
        <taxon>Bacillati</taxon>
        <taxon>Bacillota</taxon>
        <taxon>Bacilli</taxon>
        <taxon>Bacillales</taxon>
        <taxon>Bacillaceae</taxon>
        <taxon>Bacillus</taxon>
    </lineage>
</organism>
<dbReference type="Proteomes" id="UP000665181">
    <property type="component" value="Unassembled WGS sequence"/>
</dbReference>
<dbReference type="EMBL" id="JAGFPW010000005">
    <property type="protein sequence ID" value="MBO3794194.1"/>
    <property type="molecule type" value="Genomic_DNA"/>
</dbReference>
<dbReference type="RefSeq" id="WP_134981962.1">
    <property type="nucleotide sequence ID" value="NZ_JAGFPW010000005.1"/>
</dbReference>